<proteinExistence type="predicted"/>
<name>A0A1Q2HVV8_9CORY</name>
<evidence type="ECO:0000256" key="1">
    <source>
        <dbReference type="SAM" id="Phobius"/>
    </source>
</evidence>
<dbReference type="EMBL" id="CP019688">
    <property type="protein sequence ID" value="AQQ14920.1"/>
    <property type="molecule type" value="Genomic_DNA"/>
</dbReference>
<keyword evidence="4" id="KW-1185">Reference proteome</keyword>
<dbReference type="OrthoDB" id="3534574at2"/>
<keyword evidence="1" id="KW-0472">Membrane</keyword>
<protein>
    <recommendedName>
        <fullName evidence="2">DUF1707 domain-containing protein</fullName>
    </recommendedName>
</protein>
<dbReference type="KEGG" id="cgv:CGLAU_04730"/>
<organism evidence="3 4">
    <name type="scientific">Corynebacterium glaucum</name>
    <dbReference type="NCBI Taxonomy" id="187491"/>
    <lineage>
        <taxon>Bacteria</taxon>
        <taxon>Bacillati</taxon>
        <taxon>Actinomycetota</taxon>
        <taxon>Actinomycetes</taxon>
        <taxon>Mycobacteriales</taxon>
        <taxon>Corynebacteriaceae</taxon>
        <taxon>Corynebacterium</taxon>
    </lineage>
</organism>
<evidence type="ECO:0000313" key="3">
    <source>
        <dbReference type="EMBL" id="AQQ14920.1"/>
    </source>
</evidence>
<dbReference type="InterPro" id="IPR012551">
    <property type="entry name" value="DUF1707_SHOCT-like"/>
</dbReference>
<feature type="domain" description="DUF1707" evidence="2">
    <location>
        <begin position="7"/>
        <end position="59"/>
    </location>
</feature>
<accession>A0A1Q2HVV8</accession>
<evidence type="ECO:0000259" key="2">
    <source>
        <dbReference type="Pfam" id="PF08044"/>
    </source>
</evidence>
<feature type="transmembrane region" description="Helical" evidence="1">
    <location>
        <begin position="108"/>
        <end position="127"/>
    </location>
</feature>
<gene>
    <name evidence="3" type="ORF">CGLAU_04730</name>
</gene>
<evidence type="ECO:0000313" key="4">
    <source>
        <dbReference type="Proteomes" id="UP000217209"/>
    </source>
</evidence>
<feature type="transmembrane region" description="Helical" evidence="1">
    <location>
        <begin position="83"/>
        <end position="102"/>
    </location>
</feature>
<dbReference type="AlphaFoldDB" id="A0A1Q2HVV8"/>
<keyword evidence="1" id="KW-1133">Transmembrane helix</keyword>
<keyword evidence="1" id="KW-0812">Transmembrane</keyword>
<reference evidence="3 4" key="1">
    <citation type="submission" date="2016-12" db="EMBL/GenBank/DDBJ databases">
        <authorList>
            <person name="Song W.-J."/>
            <person name="Kurnit D.M."/>
        </authorList>
    </citation>
    <scope>NUCLEOTIDE SEQUENCE [LARGE SCALE GENOMIC DNA]</scope>
    <source>
        <strain evidence="3 4">DSM 30827</strain>
    </source>
</reference>
<dbReference type="Pfam" id="PF08044">
    <property type="entry name" value="DUF1707"/>
    <property type="match status" value="1"/>
</dbReference>
<dbReference type="Proteomes" id="UP000217209">
    <property type="component" value="Chromosome"/>
</dbReference>
<sequence length="167" mass="18326">MSDTPEIRIGHADRNAALDKLGTHFADGYLNLGEFEDRTARVADANTRSELDALFADLPQATEIARVDPEALELEQKLRRKKLIDGITIALWVAAVIPAFLALQAGSLWGALATPAVVLAVTFALNARAGLNGKEWEALEAIQQERDEERAARLRVAEKRRKELSGQ</sequence>
<dbReference type="RefSeq" id="WP_157731267.1">
    <property type="nucleotide sequence ID" value="NZ_CP019688.1"/>
</dbReference>